<evidence type="ECO:0000256" key="1">
    <source>
        <dbReference type="SAM" id="Phobius"/>
    </source>
</evidence>
<dbReference type="KEGG" id="afu:AF_1660"/>
<keyword evidence="1" id="KW-1133">Transmembrane helix</keyword>
<dbReference type="PaxDb" id="224325-AF_1660"/>
<protein>
    <recommendedName>
        <fullName evidence="4">SipW-cognate class signal peptide</fullName>
    </recommendedName>
</protein>
<dbReference type="PhylomeDB" id="O28613"/>
<dbReference type="InterPro" id="IPR022121">
    <property type="entry name" value="Peptidase_M73_camelysin"/>
</dbReference>
<dbReference type="STRING" id="224325.AF_1660"/>
<dbReference type="NCBIfam" id="TIGR04088">
    <property type="entry name" value="cognate_SipW"/>
    <property type="match status" value="1"/>
</dbReference>
<dbReference type="AlphaFoldDB" id="O28613"/>
<keyword evidence="1" id="KW-0812">Transmembrane</keyword>
<gene>
    <name evidence="2" type="ordered locus">AF_1660</name>
</gene>
<accession>O28613</accession>
<evidence type="ECO:0000313" key="3">
    <source>
        <dbReference type="Proteomes" id="UP000002199"/>
    </source>
</evidence>
<reference evidence="2 3" key="1">
    <citation type="journal article" date="1997" name="Nature">
        <title>The complete genome sequence of the hyperthermophilic, sulphate-reducing archaeon Archaeoglobus fulgidus.</title>
        <authorList>
            <person name="Klenk H.P."/>
            <person name="Clayton R.A."/>
            <person name="Tomb J."/>
            <person name="White O."/>
            <person name="Nelson K.E."/>
            <person name="Ketchum K.A."/>
            <person name="Dodson R.J."/>
            <person name="Gwinn M."/>
            <person name="Hickey E.K."/>
            <person name="Peterson J.D."/>
            <person name="Richardson D.L."/>
            <person name="Kerlavage A.R."/>
            <person name="Graham D.E."/>
            <person name="Kyrpides N.C."/>
            <person name="Fleischmann R.D."/>
            <person name="Quackenbush J."/>
            <person name="Lee N.H."/>
            <person name="Sutton G.G."/>
            <person name="Gill S."/>
            <person name="Kirkness E.F."/>
            <person name="Dougherty B.A."/>
            <person name="McKenney K."/>
            <person name="Adams M.D."/>
            <person name="Loftus B."/>
            <person name="Peterson S."/>
            <person name="Reich C.I."/>
            <person name="McNeil L.K."/>
            <person name="Badger J.H."/>
            <person name="Glodek A."/>
            <person name="Zhou L."/>
            <person name="Overbeek R."/>
            <person name="Gocayne J.D."/>
            <person name="Weidman J.F."/>
            <person name="McDonald L."/>
            <person name="Utterback T."/>
            <person name="Cotton M.D."/>
            <person name="Spriggs T."/>
            <person name="Artiach P."/>
            <person name="Kaine B.P."/>
            <person name="Sykes S.M."/>
            <person name="Sadow P.W."/>
            <person name="D'Andrea K.P."/>
            <person name="Bowman C."/>
            <person name="Fujii C."/>
            <person name="Garland S.A."/>
            <person name="Mason T.M."/>
            <person name="Olsen G.J."/>
            <person name="Fraser C.M."/>
            <person name="Smith H.O."/>
            <person name="Woese C.R."/>
            <person name="Venter J.C."/>
        </authorList>
    </citation>
    <scope>NUCLEOTIDE SEQUENCE [LARGE SCALE GENOMIC DNA]</scope>
    <source>
        <strain evidence="3">ATCC 49558 / DSM 4304 / JCM 9628 / NBRC 100126 / VC-16</strain>
    </source>
</reference>
<organism evidence="2 3">
    <name type="scientific">Archaeoglobus fulgidus (strain ATCC 49558 / DSM 4304 / JCM 9628 / NBRC 100126 / VC-16)</name>
    <dbReference type="NCBI Taxonomy" id="224325"/>
    <lineage>
        <taxon>Archaea</taxon>
        <taxon>Methanobacteriati</taxon>
        <taxon>Methanobacteriota</taxon>
        <taxon>Archaeoglobi</taxon>
        <taxon>Archaeoglobales</taxon>
        <taxon>Archaeoglobaceae</taxon>
        <taxon>Archaeoglobus</taxon>
    </lineage>
</organism>
<dbReference type="EnsemblBacteria" id="AAB89611">
    <property type="protein sequence ID" value="AAB89611"/>
    <property type="gene ID" value="AF_1660"/>
</dbReference>
<evidence type="ECO:0000313" key="2">
    <source>
        <dbReference type="EMBL" id="AAB89611.1"/>
    </source>
</evidence>
<sequence>MSEMRKLLLSILSIGFMMAVIATGTLTYFYDVEVSDNNTITAGTIDISVDGENPWTTSVIVTDDAKPSLNFCVYKLVCNNGTNPAVVYTRIDNITESNNEVTEPELEADPSGLINDLSNVTWFDLAYNKGEGWNVLVKEGVLTVRDVEGTWYELTTLQPDECVNVLFSFHMKSDAGNEYQGDQMQFDIVFKAFQVNDDGAPY</sequence>
<name>O28613_ARCFU</name>
<dbReference type="eggNOG" id="arCOG05861">
    <property type="taxonomic scope" value="Archaea"/>
</dbReference>
<dbReference type="HOGENOM" id="CLU_113178_0_0_2"/>
<dbReference type="DNASU" id="1484883"/>
<proteinExistence type="predicted"/>
<feature type="transmembrane region" description="Helical" evidence="1">
    <location>
        <begin position="7"/>
        <end position="30"/>
    </location>
</feature>
<dbReference type="PIR" id="C69457">
    <property type="entry name" value="C69457"/>
</dbReference>
<dbReference type="EMBL" id="AE000782">
    <property type="protein sequence ID" value="AAB89611.1"/>
    <property type="molecule type" value="Genomic_DNA"/>
</dbReference>
<keyword evidence="3" id="KW-1185">Reference proteome</keyword>
<dbReference type="Proteomes" id="UP000002199">
    <property type="component" value="Chromosome"/>
</dbReference>
<dbReference type="InterPro" id="IPR023833">
    <property type="entry name" value="Signal_pept_SipW-depend-type"/>
</dbReference>
<evidence type="ECO:0008006" key="4">
    <source>
        <dbReference type="Google" id="ProtNLM"/>
    </source>
</evidence>
<keyword evidence="1" id="KW-0472">Membrane</keyword>
<dbReference type="Pfam" id="PF12389">
    <property type="entry name" value="Peptidase_M73"/>
    <property type="match status" value="1"/>
</dbReference>